<organism evidence="1">
    <name type="scientific">Arundo donax</name>
    <name type="common">Giant reed</name>
    <name type="synonym">Donax arundinaceus</name>
    <dbReference type="NCBI Taxonomy" id="35708"/>
    <lineage>
        <taxon>Eukaryota</taxon>
        <taxon>Viridiplantae</taxon>
        <taxon>Streptophyta</taxon>
        <taxon>Embryophyta</taxon>
        <taxon>Tracheophyta</taxon>
        <taxon>Spermatophyta</taxon>
        <taxon>Magnoliopsida</taxon>
        <taxon>Liliopsida</taxon>
        <taxon>Poales</taxon>
        <taxon>Poaceae</taxon>
        <taxon>PACMAD clade</taxon>
        <taxon>Arundinoideae</taxon>
        <taxon>Arundineae</taxon>
        <taxon>Arundo</taxon>
    </lineage>
</organism>
<proteinExistence type="predicted"/>
<name>A0A0A9F3N0_ARUDO</name>
<dbReference type="EMBL" id="GBRH01193155">
    <property type="protein sequence ID" value="JAE04741.1"/>
    <property type="molecule type" value="Transcribed_RNA"/>
</dbReference>
<evidence type="ECO:0000313" key="1">
    <source>
        <dbReference type="EMBL" id="JAE04741.1"/>
    </source>
</evidence>
<dbReference type="AlphaFoldDB" id="A0A0A9F3N0"/>
<reference evidence="1" key="2">
    <citation type="journal article" date="2015" name="Data Brief">
        <title>Shoot transcriptome of the giant reed, Arundo donax.</title>
        <authorList>
            <person name="Barrero R.A."/>
            <person name="Guerrero F.D."/>
            <person name="Moolhuijzen P."/>
            <person name="Goolsby J.A."/>
            <person name="Tidwell J."/>
            <person name="Bellgard S.E."/>
            <person name="Bellgard M.I."/>
        </authorList>
    </citation>
    <scope>NUCLEOTIDE SEQUENCE</scope>
    <source>
        <tissue evidence="1">Shoot tissue taken approximately 20 cm above the soil surface</tissue>
    </source>
</reference>
<accession>A0A0A9F3N0</accession>
<protein>
    <submittedName>
        <fullName evidence="1">Uncharacterized protein</fullName>
    </submittedName>
</protein>
<reference evidence="1" key="1">
    <citation type="submission" date="2014-09" db="EMBL/GenBank/DDBJ databases">
        <authorList>
            <person name="Magalhaes I.L.F."/>
            <person name="Oliveira U."/>
            <person name="Santos F.R."/>
            <person name="Vidigal T.H.D.A."/>
            <person name="Brescovit A.D."/>
            <person name="Santos A.J."/>
        </authorList>
    </citation>
    <scope>NUCLEOTIDE SEQUENCE</scope>
    <source>
        <tissue evidence="1">Shoot tissue taken approximately 20 cm above the soil surface</tissue>
    </source>
</reference>
<sequence length="92" mass="10719">MRSRPVFLLFCDSFLHTQDEFLFLLIWSLINFFKRKISFLGVSLDMKHYICAVLWKNVPLWLRAFGKQSPLGVLCFFVLSGQVVVWSPCSVS</sequence>